<reference evidence="3" key="1">
    <citation type="submission" date="2016-11" db="UniProtKB">
        <authorList>
            <consortium name="WormBaseParasite"/>
        </authorList>
    </citation>
    <scope>IDENTIFICATION</scope>
</reference>
<sequence>MSPHVPCGRRPAAHLAAERKAGEWQGSGQPTSRKGGGRELPANVFSGQLARGKAASTTLKKVFLQCRTPVIVKCNARKLVAMWWWLVATEQSLRVATTNAVEKRRHVVMRGTAEGDNDGRTRRWESVCIEHRQPKSLSHIYLAGISSSFLNIISLQLFVRIFQSARCSSKCTTLCLRRGADSALLPLLINGFAIAQQYNQYTTNGEQDRGSITHNHARSIQPNKRGRGEGRSFLLSVHTTAAMVRDDADGVQRVMTAKKHSP</sequence>
<keyword evidence="2" id="KW-1185">Reference proteome</keyword>
<proteinExistence type="predicted"/>
<dbReference type="Proteomes" id="UP000095287">
    <property type="component" value="Unplaced"/>
</dbReference>
<evidence type="ECO:0000313" key="3">
    <source>
        <dbReference type="WBParaSite" id="L893_g8118.t1"/>
    </source>
</evidence>
<feature type="region of interest" description="Disordered" evidence="1">
    <location>
        <begin position="1"/>
        <end position="40"/>
    </location>
</feature>
<evidence type="ECO:0000313" key="2">
    <source>
        <dbReference type="Proteomes" id="UP000095287"/>
    </source>
</evidence>
<dbReference type="WBParaSite" id="L893_g8118.t1">
    <property type="protein sequence ID" value="L893_g8118.t1"/>
    <property type="gene ID" value="L893_g8118"/>
</dbReference>
<protein>
    <submittedName>
        <fullName evidence="3">Uncharacterized protein</fullName>
    </submittedName>
</protein>
<organism evidence="2 3">
    <name type="scientific">Steinernema glaseri</name>
    <dbReference type="NCBI Taxonomy" id="37863"/>
    <lineage>
        <taxon>Eukaryota</taxon>
        <taxon>Metazoa</taxon>
        <taxon>Ecdysozoa</taxon>
        <taxon>Nematoda</taxon>
        <taxon>Chromadorea</taxon>
        <taxon>Rhabditida</taxon>
        <taxon>Tylenchina</taxon>
        <taxon>Panagrolaimomorpha</taxon>
        <taxon>Strongyloidoidea</taxon>
        <taxon>Steinernematidae</taxon>
        <taxon>Steinernema</taxon>
    </lineage>
</organism>
<name>A0A1I8API6_9BILA</name>
<dbReference type="AlphaFoldDB" id="A0A1I8API6"/>
<evidence type="ECO:0000256" key="1">
    <source>
        <dbReference type="SAM" id="MobiDB-lite"/>
    </source>
</evidence>
<accession>A0A1I8API6</accession>